<dbReference type="EMBL" id="DVKQ01000069">
    <property type="protein sequence ID" value="HIT37898.1"/>
    <property type="molecule type" value="Genomic_DNA"/>
</dbReference>
<sequence length="167" mass="19556">MSFFERGIYEELVKYENNKEKLKEDVWASFSNFYRKGLTNPKSKLFINHAEFKPPIKEIVKLIHENSGIAFLAHPYQYKFTDTENFLDKLYNEVALDGVECFYTTFSDKQTNYLLDFAKERNLLISGGSDYHGTNKENHNLGIGRGNLKISKDIISNYNIEKYYSSF</sequence>
<dbReference type="InterPro" id="IPR016195">
    <property type="entry name" value="Pol/histidinol_Pase-like"/>
</dbReference>
<organism evidence="1 2">
    <name type="scientific">Candidatus Onthousia faecipullorum</name>
    <dbReference type="NCBI Taxonomy" id="2840887"/>
    <lineage>
        <taxon>Bacteria</taxon>
        <taxon>Bacillati</taxon>
        <taxon>Bacillota</taxon>
        <taxon>Bacilli</taxon>
        <taxon>Candidatus Onthousia</taxon>
    </lineage>
</organism>
<comment type="caution">
    <text evidence="1">The sequence shown here is derived from an EMBL/GenBank/DDBJ whole genome shotgun (WGS) entry which is preliminary data.</text>
</comment>
<name>A0A9D1GBQ4_9FIRM</name>
<gene>
    <name evidence="1" type="ORF">IAB59_05435</name>
</gene>
<dbReference type="PANTHER" id="PTHR42924:SF3">
    <property type="entry name" value="POLYMERASE_HISTIDINOL PHOSPHATASE N-TERMINAL DOMAIN-CONTAINING PROTEIN"/>
    <property type="match status" value="1"/>
</dbReference>
<dbReference type="Gene3D" id="3.20.20.140">
    <property type="entry name" value="Metal-dependent hydrolases"/>
    <property type="match status" value="1"/>
</dbReference>
<dbReference type="InterPro" id="IPR052018">
    <property type="entry name" value="PHP_domain"/>
</dbReference>
<dbReference type="GO" id="GO:0035312">
    <property type="term" value="F:5'-3' DNA exonuclease activity"/>
    <property type="evidence" value="ECO:0007669"/>
    <property type="project" value="TreeGrafter"/>
</dbReference>
<evidence type="ECO:0000313" key="2">
    <source>
        <dbReference type="Proteomes" id="UP000886833"/>
    </source>
</evidence>
<dbReference type="AlphaFoldDB" id="A0A9D1GBQ4"/>
<reference evidence="1" key="1">
    <citation type="submission" date="2020-10" db="EMBL/GenBank/DDBJ databases">
        <authorList>
            <person name="Gilroy R."/>
        </authorList>
    </citation>
    <scope>NUCLEOTIDE SEQUENCE</scope>
    <source>
        <strain evidence="1">CHK195-26880</strain>
    </source>
</reference>
<protein>
    <submittedName>
        <fullName evidence="1">Uncharacterized protein</fullName>
    </submittedName>
</protein>
<dbReference type="SUPFAM" id="SSF89550">
    <property type="entry name" value="PHP domain-like"/>
    <property type="match status" value="1"/>
</dbReference>
<dbReference type="Proteomes" id="UP000886833">
    <property type="component" value="Unassembled WGS sequence"/>
</dbReference>
<dbReference type="GO" id="GO:0004534">
    <property type="term" value="F:5'-3' RNA exonuclease activity"/>
    <property type="evidence" value="ECO:0007669"/>
    <property type="project" value="TreeGrafter"/>
</dbReference>
<proteinExistence type="predicted"/>
<dbReference type="PANTHER" id="PTHR42924">
    <property type="entry name" value="EXONUCLEASE"/>
    <property type="match status" value="1"/>
</dbReference>
<reference evidence="1" key="2">
    <citation type="journal article" date="2021" name="PeerJ">
        <title>Extensive microbial diversity within the chicken gut microbiome revealed by metagenomics and culture.</title>
        <authorList>
            <person name="Gilroy R."/>
            <person name="Ravi A."/>
            <person name="Getino M."/>
            <person name="Pursley I."/>
            <person name="Horton D.L."/>
            <person name="Alikhan N.F."/>
            <person name="Baker D."/>
            <person name="Gharbi K."/>
            <person name="Hall N."/>
            <person name="Watson M."/>
            <person name="Adriaenssens E.M."/>
            <person name="Foster-Nyarko E."/>
            <person name="Jarju S."/>
            <person name="Secka A."/>
            <person name="Antonio M."/>
            <person name="Oren A."/>
            <person name="Chaudhuri R.R."/>
            <person name="La Ragione R."/>
            <person name="Hildebrand F."/>
            <person name="Pallen M.J."/>
        </authorList>
    </citation>
    <scope>NUCLEOTIDE SEQUENCE</scope>
    <source>
        <strain evidence="1">CHK195-26880</strain>
    </source>
</reference>
<accession>A0A9D1GBQ4</accession>
<dbReference type="Gene3D" id="1.10.150.650">
    <property type="match status" value="1"/>
</dbReference>
<evidence type="ECO:0000313" key="1">
    <source>
        <dbReference type="EMBL" id="HIT37898.1"/>
    </source>
</evidence>